<organism evidence="1 2">
    <name type="scientific">Sphaerodactylus townsendi</name>
    <dbReference type="NCBI Taxonomy" id="933632"/>
    <lineage>
        <taxon>Eukaryota</taxon>
        <taxon>Metazoa</taxon>
        <taxon>Chordata</taxon>
        <taxon>Craniata</taxon>
        <taxon>Vertebrata</taxon>
        <taxon>Euteleostomi</taxon>
        <taxon>Lepidosauria</taxon>
        <taxon>Squamata</taxon>
        <taxon>Bifurcata</taxon>
        <taxon>Gekkota</taxon>
        <taxon>Sphaerodactylidae</taxon>
        <taxon>Sphaerodactylus</taxon>
    </lineage>
</organism>
<evidence type="ECO:0000313" key="2">
    <source>
        <dbReference type="Proteomes" id="UP000827872"/>
    </source>
</evidence>
<proteinExistence type="predicted"/>
<dbReference type="Proteomes" id="UP000827872">
    <property type="component" value="Linkage Group LG12"/>
</dbReference>
<keyword evidence="2" id="KW-1185">Reference proteome</keyword>
<gene>
    <name evidence="1" type="ORF">K3G42_017301</name>
</gene>
<name>A0ACB8F078_9SAUR</name>
<reference evidence="1" key="1">
    <citation type="submission" date="2021-08" db="EMBL/GenBank/DDBJ databases">
        <title>The first chromosome-level gecko genome reveals the dynamic sex chromosomes of Neotropical dwarf geckos (Sphaerodactylidae: Sphaerodactylus).</title>
        <authorList>
            <person name="Pinto B.J."/>
            <person name="Keating S.E."/>
            <person name="Gamble T."/>
        </authorList>
    </citation>
    <scope>NUCLEOTIDE SEQUENCE</scope>
    <source>
        <strain evidence="1">TG3544</strain>
    </source>
</reference>
<sequence>MNEIKESLRNIEQTYKIFQQQQFTFIAALEHTRENAHDKIKPVSSIGQVRIGQEPASLGVRTGQAGGFGLSPHPSPAMVMDSAIKSPLCLQLPAVALYESFFKVSGVNHSSTVNGKGNCWAAEVTEDKNGASVPSTKDMGNMVTVVLAQDSLVNAVTSCLNSVAA</sequence>
<evidence type="ECO:0000313" key="1">
    <source>
        <dbReference type="EMBL" id="KAH7998480.1"/>
    </source>
</evidence>
<protein>
    <submittedName>
        <fullName evidence="1">Uncharacterized protein</fullName>
    </submittedName>
</protein>
<dbReference type="EMBL" id="CM037625">
    <property type="protein sequence ID" value="KAH7998480.1"/>
    <property type="molecule type" value="Genomic_DNA"/>
</dbReference>
<accession>A0ACB8F078</accession>
<comment type="caution">
    <text evidence="1">The sequence shown here is derived from an EMBL/GenBank/DDBJ whole genome shotgun (WGS) entry which is preliminary data.</text>
</comment>